<feature type="region of interest" description="Disordered" evidence="3">
    <location>
        <begin position="1"/>
        <end position="64"/>
    </location>
</feature>
<keyword evidence="5" id="KW-1185">Reference proteome</keyword>
<dbReference type="InterPro" id="IPR029302">
    <property type="entry name" value="IFT43"/>
</dbReference>
<evidence type="ECO:0000313" key="5">
    <source>
        <dbReference type="Proteomes" id="UP000494040"/>
    </source>
</evidence>
<dbReference type="Pfam" id="PF15305">
    <property type="entry name" value="IFT43"/>
    <property type="match status" value="1"/>
</dbReference>
<dbReference type="GO" id="GO:0005929">
    <property type="term" value="C:cilium"/>
    <property type="evidence" value="ECO:0007669"/>
    <property type="project" value="TreeGrafter"/>
</dbReference>
<evidence type="ECO:0000313" key="4">
    <source>
        <dbReference type="EnsemblMetazoa" id="XP_014251367.1"/>
    </source>
</evidence>
<dbReference type="GO" id="GO:0030991">
    <property type="term" value="C:intraciliary transport particle A"/>
    <property type="evidence" value="ECO:0007669"/>
    <property type="project" value="InterPro"/>
</dbReference>
<dbReference type="PANTHER" id="PTHR33724">
    <property type="entry name" value="INTRAFLAGELLAR TRANSPORT PROTEIN 43 HOMOLOG"/>
    <property type="match status" value="1"/>
</dbReference>
<dbReference type="CTD" id="112752"/>
<dbReference type="OrthoDB" id="206950at2759"/>
<dbReference type="GO" id="GO:0035721">
    <property type="term" value="P:intraciliary retrograde transport"/>
    <property type="evidence" value="ECO:0007669"/>
    <property type="project" value="TreeGrafter"/>
</dbReference>
<dbReference type="Proteomes" id="UP000494040">
    <property type="component" value="Unassembled WGS sequence"/>
</dbReference>
<sequence length="160" mass="18431">MFSSSKMDYNDLSMSPDSEPFAPPRSRKTGLWADSTGRTGKDRLRSPSPSRLSREDSEDDIPLIPEIQEIQEDDYLGDISEPPVVPMYNITSFSQLNSDLKKYASFSMVDNVNLGLLTKHLYNEQDLKEGDNRWSWDLLFTEVSSELRAEWEEKQKQSEE</sequence>
<keyword evidence="2" id="KW-0970">Cilium biogenesis/degradation</keyword>
<name>A0A8I6TI83_CIMLE</name>
<feature type="compositionally biased region" description="Polar residues" evidence="3">
    <location>
        <begin position="1"/>
        <end position="16"/>
    </location>
</feature>
<evidence type="ECO:0008006" key="6">
    <source>
        <dbReference type="Google" id="ProtNLM"/>
    </source>
</evidence>
<protein>
    <recommendedName>
        <fullName evidence="6">Intraflagellar transport protein 43 homolog</fullName>
    </recommendedName>
</protein>
<comment type="similarity">
    <text evidence="1">Belongs to the IFT43 family.</text>
</comment>
<reference evidence="4" key="1">
    <citation type="submission" date="2022-01" db="UniProtKB">
        <authorList>
            <consortium name="EnsemblMetazoa"/>
        </authorList>
    </citation>
    <scope>IDENTIFICATION</scope>
</reference>
<dbReference type="GeneID" id="106667744"/>
<dbReference type="RefSeq" id="XP_014251367.1">
    <property type="nucleotide sequence ID" value="XM_014395881.2"/>
</dbReference>
<dbReference type="AlphaFoldDB" id="A0A8I6TI83"/>
<accession>A0A8I6TI83</accession>
<dbReference type="EnsemblMetazoa" id="XM_014395881.2">
    <property type="protein sequence ID" value="XP_014251367.1"/>
    <property type="gene ID" value="LOC106667744"/>
</dbReference>
<dbReference type="PANTHER" id="PTHR33724:SF1">
    <property type="entry name" value="INTRAFLAGELLAR TRANSPORT PROTEIN 43 HOMOLOG"/>
    <property type="match status" value="1"/>
</dbReference>
<evidence type="ECO:0000256" key="2">
    <source>
        <dbReference type="ARBA" id="ARBA00022794"/>
    </source>
</evidence>
<proteinExistence type="inferred from homology"/>
<evidence type="ECO:0000256" key="3">
    <source>
        <dbReference type="SAM" id="MobiDB-lite"/>
    </source>
</evidence>
<evidence type="ECO:0000256" key="1">
    <source>
        <dbReference type="ARBA" id="ARBA00007563"/>
    </source>
</evidence>
<organism evidence="4 5">
    <name type="scientific">Cimex lectularius</name>
    <name type="common">Bed bug</name>
    <name type="synonym">Acanthia lectularia</name>
    <dbReference type="NCBI Taxonomy" id="79782"/>
    <lineage>
        <taxon>Eukaryota</taxon>
        <taxon>Metazoa</taxon>
        <taxon>Ecdysozoa</taxon>
        <taxon>Arthropoda</taxon>
        <taxon>Hexapoda</taxon>
        <taxon>Insecta</taxon>
        <taxon>Pterygota</taxon>
        <taxon>Neoptera</taxon>
        <taxon>Paraneoptera</taxon>
        <taxon>Hemiptera</taxon>
        <taxon>Heteroptera</taxon>
        <taxon>Panheteroptera</taxon>
        <taxon>Cimicomorpha</taxon>
        <taxon>Cimicidae</taxon>
        <taxon>Cimex</taxon>
    </lineage>
</organism>